<dbReference type="PANTHER" id="PTHR37164:SF1">
    <property type="entry name" value="BACTERIOHEMERYTHRIN"/>
    <property type="match status" value="1"/>
</dbReference>
<gene>
    <name evidence="5" type="ORF">GBZ26_06855</name>
</gene>
<accession>A0ABX2KYJ3</accession>
<keyword evidence="2" id="KW-0479">Metal-binding</keyword>
<feature type="domain" description="Hemerythrin-like" evidence="4">
    <location>
        <begin position="64"/>
        <end position="164"/>
    </location>
</feature>
<evidence type="ECO:0000256" key="2">
    <source>
        <dbReference type="ARBA" id="ARBA00022723"/>
    </source>
</evidence>
<proteinExistence type="inferred from homology"/>
<keyword evidence="6" id="KW-1185">Reference proteome</keyword>
<dbReference type="EMBL" id="WHOR01000032">
    <property type="protein sequence ID" value="NUB18931.1"/>
    <property type="molecule type" value="Genomic_DNA"/>
</dbReference>
<dbReference type="Gene3D" id="1.20.120.50">
    <property type="entry name" value="Hemerythrin-like"/>
    <property type="match status" value="1"/>
</dbReference>
<dbReference type="Pfam" id="PF01814">
    <property type="entry name" value="Hemerythrin"/>
    <property type="match status" value="1"/>
</dbReference>
<dbReference type="SUPFAM" id="SSF47188">
    <property type="entry name" value="Hemerythrin-like"/>
    <property type="match status" value="1"/>
</dbReference>
<dbReference type="Proteomes" id="UP000639419">
    <property type="component" value="Unassembled WGS sequence"/>
</dbReference>
<protein>
    <recommendedName>
        <fullName evidence="4">Hemerythrin-like domain-containing protein</fullName>
    </recommendedName>
</protein>
<comment type="caution">
    <text evidence="5">The sequence shown here is derived from an EMBL/GenBank/DDBJ whole genome shotgun (WGS) entry which is preliminary data.</text>
</comment>
<reference evidence="5 6" key="1">
    <citation type="submission" date="2019-10" db="EMBL/GenBank/DDBJ databases">
        <title>Genome sequence of Azospirillum formosense CC-Nfb-7.</title>
        <authorList>
            <person name="Ambrosini A."/>
            <person name="Sant'Anna F.H."/>
            <person name="Cassan F.D."/>
            <person name="Souza E.M."/>
            <person name="Passaglia L.M.P."/>
        </authorList>
    </citation>
    <scope>NUCLEOTIDE SEQUENCE [LARGE SCALE GENOMIC DNA]</scope>
    <source>
        <strain evidence="5 6">CC-NFb-7</strain>
    </source>
</reference>
<dbReference type="NCBIfam" id="TIGR02481">
    <property type="entry name" value="hemeryth_dom"/>
    <property type="match status" value="1"/>
</dbReference>
<name>A0ABX2KYJ3_9PROT</name>
<sequence>MVQDFLTGRRAEIMQLLDRRQEPARTRWHKVVLDPHIHDRTDQTPAMSIAPSIPAWSPSLEVGNAIIDADHKETVELLAEAAKASDADLPAHFTAFAQHLRDHLAREEELMHQYGFPPTPIHVHEHNRVRLELEGIAKRVAAGNLALVRGYLTEVVPEWFINHKNTMDSATAAWIRSQGG</sequence>
<dbReference type="InterPro" id="IPR050669">
    <property type="entry name" value="Hemerythrin"/>
</dbReference>
<organism evidence="5 6">
    <name type="scientific">Azospirillum formosense</name>
    <dbReference type="NCBI Taxonomy" id="861533"/>
    <lineage>
        <taxon>Bacteria</taxon>
        <taxon>Pseudomonadati</taxon>
        <taxon>Pseudomonadota</taxon>
        <taxon>Alphaproteobacteria</taxon>
        <taxon>Rhodospirillales</taxon>
        <taxon>Azospirillaceae</taxon>
        <taxon>Azospirillum</taxon>
    </lineage>
</organism>
<evidence type="ECO:0000313" key="5">
    <source>
        <dbReference type="EMBL" id="NUB18931.1"/>
    </source>
</evidence>
<evidence type="ECO:0000256" key="3">
    <source>
        <dbReference type="ARBA" id="ARBA00023004"/>
    </source>
</evidence>
<dbReference type="CDD" id="cd12107">
    <property type="entry name" value="Hemerythrin"/>
    <property type="match status" value="1"/>
</dbReference>
<keyword evidence="3" id="KW-0408">Iron</keyword>
<dbReference type="InterPro" id="IPR012312">
    <property type="entry name" value="Hemerythrin-like"/>
</dbReference>
<dbReference type="InterPro" id="IPR012827">
    <property type="entry name" value="Hemerythrin_metal-bd"/>
</dbReference>
<evidence type="ECO:0000259" key="4">
    <source>
        <dbReference type="Pfam" id="PF01814"/>
    </source>
</evidence>
<dbReference type="PANTHER" id="PTHR37164">
    <property type="entry name" value="BACTERIOHEMERYTHRIN"/>
    <property type="match status" value="1"/>
</dbReference>
<dbReference type="InterPro" id="IPR035938">
    <property type="entry name" value="Hemerythrin-like_sf"/>
</dbReference>
<comment type="similarity">
    <text evidence="1">Belongs to the hemerythrin family.</text>
</comment>
<evidence type="ECO:0000256" key="1">
    <source>
        <dbReference type="ARBA" id="ARBA00010587"/>
    </source>
</evidence>
<evidence type="ECO:0000313" key="6">
    <source>
        <dbReference type="Proteomes" id="UP000639419"/>
    </source>
</evidence>